<gene>
    <name evidence="7" type="ORF">N177_1581</name>
</gene>
<dbReference type="EMBL" id="AWXZ01000018">
    <property type="protein sequence ID" value="ESR25748.1"/>
    <property type="molecule type" value="Genomic_DNA"/>
</dbReference>
<dbReference type="InterPro" id="IPR050109">
    <property type="entry name" value="HTH-type_TetR-like_transc_reg"/>
</dbReference>
<dbReference type="PANTHER" id="PTHR30055:SF228">
    <property type="entry name" value="TRANSCRIPTIONAL REGULATOR-RELATED"/>
    <property type="match status" value="1"/>
</dbReference>
<dbReference type="PROSITE" id="PS50977">
    <property type="entry name" value="HTH_TETR_2"/>
    <property type="match status" value="1"/>
</dbReference>
<dbReference type="Gene3D" id="1.10.357.10">
    <property type="entry name" value="Tetracycline Repressor, domain 2"/>
    <property type="match status" value="1"/>
</dbReference>
<evidence type="ECO:0000313" key="8">
    <source>
        <dbReference type="Proteomes" id="UP000017819"/>
    </source>
</evidence>
<evidence type="ECO:0000256" key="2">
    <source>
        <dbReference type="ARBA" id="ARBA00023015"/>
    </source>
</evidence>
<dbReference type="InterPro" id="IPR009057">
    <property type="entry name" value="Homeodomain-like_sf"/>
</dbReference>
<evidence type="ECO:0000256" key="4">
    <source>
        <dbReference type="ARBA" id="ARBA00023163"/>
    </source>
</evidence>
<organism evidence="7 8">
    <name type="scientific">Lutibaculum baratangense AMV1</name>
    <dbReference type="NCBI Taxonomy" id="631454"/>
    <lineage>
        <taxon>Bacteria</taxon>
        <taxon>Pseudomonadati</taxon>
        <taxon>Pseudomonadota</taxon>
        <taxon>Alphaproteobacteria</taxon>
        <taxon>Hyphomicrobiales</taxon>
        <taxon>Tepidamorphaceae</taxon>
        <taxon>Lutibaculum</taxon>
    </lineage>
</organism>
<keyword evidence="4" id="KW-0804">Transcription</keyword>
<proteinExistence type="predicted"/>
<dbReference type="SUPFAM" id="SSF46689">
    <property type="entry name" value="Homeodomain-like"/>
    <property type="match status" value="1"/>
</dbReference>
<dbReference type="Pfam" id="PF00440">
    <property type="entry name" value="TetR_N"/>
    <property type="match status" value="1"/>
</dbReference>
<keyword evidence="2" id="KW-0805">Transcription regulation</keyword>
<feature type="DNA-binding region" description="H-T-H motif" evidence="5">
    <location>
        <begin position="35"/>
        <end position="54"/>
    </location>
</feature>
<feature type="domain" description="HTH tetR-type" evidence="6">
    <location>
        <begin position="12"/>
        <end position="72"/>
    </location>
</feature>
<dbReference type="NCBIfam" id="NF001978">
    <property type="entry name" value="PRK00767.1"/>
    <property type="match status" value="1"/>
</dbReference>
<name>V4TIB8_9HYPH</name>
<accession>V4TIB8</accession>
<dbReference type="InterPro" id="IPR039538">
    <property type="entry name" value="BetI_C"/>
</dbReference>
<keyword evidence="3 5" id="KW-0238">DNA-binding</keyword>
<dbReference type="GO" id="GO:0003700">
    <property type="term" value="F:DNA-binding transcription factor activity"/>
    <property type="evidence" value="ECO:0007669"/>
    <property type="project" value="TreeGrafter"/>
</dbReference>
<sequence>MGEPKFNRRSADDRRRLLIDAALRCLAQHGADGLSTRTIAAEAGVSLGLINHYYRHKDDLIADAYHSAASELLAAMQAEVDRVPASDARGRLSAFVRASFSGQVLNPDLFKVWLAFWSLSTRSVRVQEVHDTTYGDYRSLLERLLADLAAARGIEGFDARLAAIGLSALLDGLWLEWCLNATTFTPDEGIAMTERWIDGFVGTATGHC</sequence>
<reference evidence="7 8" key="1">
    <citation type="journal article" date="2014" name="Genome Announc.">
        <title>Draft Genome Sequence of Lutibaculum baratangense Strain AMV1T, Isolated from a Mud Volcano in Andamans, India.</title>
        <authorList>
            <person name="Singh A."/>
            <person name="Sreenivas A."/>
            <person name="Sathyanarayana Reddy G."/>
            <person name="Pinnaka A.K."/>
            <person name="Shivaji S."/>
        </authorList>
    </citation>
    <scope>NUCLEOTIDE SEQUENCE [LARGE SCALE GENOMIC DNA]</scope>
    <source>
        <strain evidence="7 8">AMV1</strain>
    </source>
</reference>
<dbReference type="RefSeq" id="WP_023431723.1">
    <property type="nucleotide sequence ID" value="NZ_AWXZ01000018.1"/>
</dbReference>
<keyword evidence="1" id="KW-0678">Repressor</keyword>
<dbReference type="InterPro" id="IPR001647">
    <property type="entry name" value="HTH_TetR"/>
</dbReference>
<dbReference type="GO" id="GO:0000976">
    <property type="term" value="F:transcription cis-regulatory region binding"/>
    <property type="evidence" value="ECO:0007669"/>
    <property type="project" value="TreeGrafter"/>
</dbReference>
<dbReference type="InterPro" id="IPR036271">
    <property type="entry name" value="Tet_transcr_reg_TetR-rel_C_sf"/>
</dbReference>
<dbReference type="STRING" id="631454.N177_1581"/>
<evidence type="ECO:0000256" key="3">
    <source>
        <dbReference type="ARBA" id="ARBA00023125"/>
    </source>
</evidence>
<dbReference type="PATRIC" id="fig|631454.5.peg.1562"/>
<dbReference type="eggNOG" id="COG1309">
    <property type="taxonomic scope" value="Bacteria"/>
</dbReference>
<dbReference type="OrthoDB" id="9809265at2"/>
<dbReference type="PRINTS" id="PR00455">
    <property type="entry name" value="HTHTETR"/>
</dbReference>
<dbReference type="Proteomes" id="UP000017819">
    <property type="component" value="Unassembled WGS sequence"/>
</dbReference>
<evidence type="ECO:0000259" key="6">
    <source>
        <dbReference type="PROSITE" id="PS50977"/>
    </source>
</evidence>
<dbReference type="PANTHER" id="PTHR30055">
    <property type="entry name" value="HTH-TYPE TRANSCRIPTIONAL REGULATOR RUTR"/>
    <property type="match status" value="1"/>
</dbReference>
<dbReference type="SUPFAM" id="SSF48498">
    <property type="entry name" value="Tetracyclin repressor-like, C-terminal domain"/>
    <property type="match status" value="1"/>
</dbReference>
<dbReference type="AlphaFoldDB" id="V4TIB8"/>
<dbReference type="Pfam" id="PF13977">
    <property type="entry name" value="TetR_C_6"/>
    <property type="match status" value="1"/>
</dbReference>
<keyword evidence="8" id="KW-1185">Reference proteome</keyword>
<evidence type="ECO:0000256" key="5">
    <source>
        <dbReference type="PROSITE-ProRule" id="PRU00335"/>
    </source>
</evidence>
<evidence type="ECO:0000256" key="1">
    <source>
        <dbReference type="ARBA" id="ARBA00022491"/>
    </source>
</evidence>
<evidence type="ECO:0000313" key="7">
    <source>
        <dbReference type="EMBL" id="ESR25748.1"/>
    </source>
</evidence>
<comment type="caution">
    <text evidence="7">The sequence shown here is derived from an EMBL/GenBank/DDBJ whole genome shotgun (WGS) entry which is preliminary data.</text>
</comment>
<protein>
    <submittedName>
        <fullName evidence="7">Transcriptional regulator, TetR family</fullName>
    </submittedName>
</protein>